<keyword evidence="2" id="KW-1185">Reference proteome</keyword>
<comment type="caution">
    <text evidence="1">The sequence shown here is derived from an EMBL/GenBank/DDBJ whole genome shotgun (WGS) entry which is preliminary data.</text>
</comment>
<dbReference type="Proteomes" id="UP000610594">
    <property type="component" value="Unassembled WGS sequence"/>
</dbReference>
<proteinExistence type="predicted"/>
<feature type="non-terminal residue" evidence="1">
    <location>
        <position position="94"/>
    </location>
</feature>
<name>A0ABX0MX20_9BURK</name>
<feature type="non-terminal residue" evidence="1">
    <location>
        <position position="1"/>
    </location>
</feature>
<organism evidence="1 2">
    <name type="scientific">Massilia genomosp. 1</name>
    <dbReference type="NCBI Taxonomy" id="2609280"/>
    <lineage>
        <taxon>Bacteria</taxon>
        <taxon>Pseudomonadati</taxon>
        <taxon>Pseudomonadota</taxon>
        <taxon>Betaproteobacteria</taxon>
        <taxon>Burkholderiales</taxon>
        <taxon>Oxalobacteraceae</taxon>
        <taxon>Telluria group</taxon>
        <taxon>Massilia</taxon>
    </lineage>
</organism>
<keyword evidence="1" id="KW-0675">Receptor</keyword>
<evidence type="ECO:0000313" key="1">
    <source>
        <dbReference type="EMBL" id="NHZ67304.1"/>
    </source>
</evidence>
<accession>A0ABX0MX20</accession>
<sequence length="94" mass="9948">APQANLYLPAGSGGVDACTYDYMGDTELYPKSTKQNLLSRGVIKLGADTQAYAEVALSRSRTNYVGSSARVIGYIDYRKLPALANSGLAQLDAA</sequence>
<dbReference type="EMBL" id="WHJF01000541">
    <property type="protein sequence ID" value="NHZ67304.1"/>
    <property type="molecule type" value="Genomic_DNA"/>
</dbReference>
<evidence type="ECO:0000313" key="2">
    <source>
        <dbReference type="Proteomes" id="UP000610594"/>
    </source>
</evidence>
<gene>
    <name evidence="1" type="ORF">F1735_34590</name>
</gene>
<protein>
    <submittedName>
        <fullName evidence="1">TonB-dependent receptor</fullName>
    </submittedName>
</protein>
<reference evidence="1 2" key="1">
    <citation type="submission" date="2019-10" db="EMBL/GenBank/DDBJ databases">
        <title>Taxonomy of Antarctic Massilia spp.: description of Massilia rubra sp. nov., Massilia aquatica sp. nov., Massilia mucilaginosa sp. nov., Massilia frigida sp. nov. isolated from streams, lakes and regoliths.</title>
        <authorList>
            <person name="Holochova P."/>
            <person name="Sedlacek I."/>
            <person name="Kralova S."/>
            <person name="Maslanova I."/>
            <person name="Busse H.-J."/>
            <person name="Stankova E."/>
            <person name="Vrbovska V."/>
            <person name="Kovarovic V."/>
            <person name="Bartak M."/>
            <person name="Svec P."/>
            <person name="Pantucek R."/>
        </authorList>
    </citation>
    <scope>NUCLEOTIDE SEQUENCE [LARGE SCALE GENOMIC DNA]</scope>
    <source>
        <strain evidence="1 2">CCM 8694</strain>
    </source>
</reference>